<dbReference type="GO" id="GO:0016020">
    <property type="term" value="C:membrane"/>
    <property type="evidence" value="ECO:0007669"/>
    <property type="project" value="TreeGrafter"/>
</dbReference>
<feature type="region of interest" description="Disordered" evidence="1">
    <location>
        <begin position="265"/>
        <end position="304"/>
    </location>
</feature>
<dbReference type="Gene3D" id="3.30.70.3490">
    <property type="match status" value="1"/>
</dbReference>
<dbReference type="PANTHER" id="PTHR10972:SF88">
    <property type="entry name" value="OXYSTEROL-BINDING PROTEIN-RELATED PROTEIN 2B"/>
    <property type="match status" value="1"/>
</dbReference>
<dbReference type="GO" id="GO:0005829">
    <property type="term" value="C:cytosol"/>
    <property type="evidence" value="ECO:0007669"/>
    <property type="project" value="TreeGrafter"/>
</dbReference>
<dbReference type="PANTHER" id="PTHR10972">
    <property type="entry name" value="OXYSTEROL-BINDING PROTEIN-RELATED"/>
    <property type="match status" value="1"/>
</dbReference>
<feature type="non-terminal residue" evidence="2">
    <location>
        <position position="1"/>
    </location>
</feature>
<evidence type="ECO:0000256" key="1">
    <source>
        <dbReference type="SAM" id="MobiDB-lite"/>
    </source>
</evidence>
<dbReference type="Pfam" id="PF01237">
    <property type="entry name" value="Oxysterol_BP"/>
    <property type="match status" value="1"/>
</dbReference>
<accession>A0A7J6G7K1</accession>
<feature type="compositionally biased region" description="Basic and acidic residues" evidence="1">
    <location>
        <begin position="273"/>
        <end position="301"/>
    </location>
</feature>
<evidence type="ECO:0000313" key="2">
    <source>
        <dbReference type="EMBL" id="KAF4378792.1"/>
    </source>
</evidence>
<dbReference type="SUPFAM" id="SSF144000">
    <property type="entry name" value="Oxysterol-binding protein-like"/>
    <property type="match status" value="1"/>
</dbReference>
<evidence type="ECO:0000313" key="3">
    <source>
        <dbReference type="Proteomes" id="UP000525078"/>
    </source>
</evidence>
<dbReference type="GO" id="GO:0032934">
    <property type="term" value="F:sterol binding"/>
    <property type="evidence" value="ECO:0007669"/>
    <property type="project" value="TreeGrafter"/>
</dbReference>
<dbReference type="EMBL" id="JAATIP010000071">
    <property type="protein sequence ID" value="KAF4378792.1"/>
    <property type="molecule type" value="Genomic_DNA"/>
</dbReference>
<organism evidence="2 3">
    <name type="scientific">Cannabis sativa</name>
    <name type="common">Hemp</name>
    <name type="synonym">Marijuana</name>
    <dbReference type="NCBI Taxonomy" id="3483"/>
    <lineage>
        <taxon>Eukaryota</taxon>
        <taxon>Viridiplantae</taxon>
        <taxon>Streptophyta</taxon>
        <taxon>Embryophyta</taxon>
        <taxon>Tracheophyta</taxon>
        <taxon>Spermatophyta</taxon>
        <taxon>Magnoliopsida</taxon>
        <taxon>eudicotyledons</taxon>
        <taxon>Gunneridae</taxon>
        <taxon>Pentapetalae</taxon>
        <taxon>rosids</taxon>
        <taxon>fabids</taxon>
        <taxon>Rosales</taxon>
        <taxon>Cannabaceae</taxon>
        <taxon>Cannabis</taxon>
    </lineage>
</organism>
<dbReference type="AlphaFoldDB" id="A0A7J6G7K1"/>
<name>A0A7J6G7K1_CANSA</name>
<proteinExistence type="predicted"/>
<gene>
    <name evidence="2" type="ORF">F8388_006243</name>
</gene>
<feature type="non-terminal residue" evidence="2">
    <location>
        <position position="378"/>
    </location>
</feature>
<sequence>SLVTESQLNAILVVALCLSKCLDCADLRPKVVVLEFFHSIRTSFCKSFWLQAFGTAVIASFLAEFLRYVCKAAESSLDFAAGVAELTGEIAVFAIGNGGRGDLGISRDFLIALFQNFPLIMASDAEKLTSSQSSPFSSSQTSDHVTLTAISQTIIFGVVVELVSSSSSILYHVYLTDSFLSDDVIQIQVHGFVEDVMGKNVATIFGKWDESMYYINGDRGNNMKDCSSSSDTSLFWKRTMPTVNLTRYNLTSFAITLNDLTEGLQEKLPPTDSRLRPDQRHLENGEYEKTNAEKQRLEKRQRMSRKLQESGWKPQWFEREGKDGPFATWVAIGSHASKENRMNVPTYLVNLMKLLLRALKKTYLTRTRRHIMTLMIIQ</sequence>
<protein>
    <submittedName>
        <fullName evidence="2">Uncharacterized protein</fullName>
    </submittedName>
</protein>
<dbReference type="InterPro" id="IPR000648">
    <property type="entry name" value="Oxysterol-bd"/>
</dbReference>
<reference evidence="2 3" key="1">
    <citation type="journal article" date="2020" name="bioRxiv">
        <title>Sequence and annotation of 42 cannabis genomes reveals extensive copy number variation in cannabinoid synthesis and pathogen resistance genes.</title>
        <authorList>
            <person name="Mckernan K.J."/>
            <person name="Helbert Y."/>
            <person name="Kane L.T."/>
            <person name="Ebling H."/>
            <person name="Zhang L."/>
            <person name="Liu B."/>
            <person name="Eaton Z."/>
            <person name="Mclaughlin S."/>
            <person name="Kingan S."/>
            <person name="Baybayan P."/>
            <person name="Concepcion G."/>
            <person name="Jordan M."/>
            <person name="Riva A."/>
            <person name="Barbazuk W."/>
            <person name="Harkins T."/>
        </authorList>
    </citation>
    <scope>NUCLEOTIDE SEQUENCE [LARGE SCALE GENOMIC DNA]</scope>
    <source>
        <strain evidence="3">cv. Jamaican Lion 4</strain>
        <tissue evidence="2">Leaf</tissue>
    </source>
</reference>
<dbReference type="InterPro" id="IPR037239">
    <property type="entry name" value="OSBP_sf"/>
</dbReference>
<comment type="caution">
    <text evidence="2">The sequence shown here is derived from an EMBL/GenBank/DDBJ whole genome shotgun (WGS) entry which is preliminary data.</text>
</comment>
<dbReference type="Proteomes" id="UP000525078">
    <property type="component" value="Unassembled WGS sequence"/>
</dbReference>